<gene>
    <name evidence="2" type="ORF">PoB_002234500</name>
</gene>
<name>A0AAV3ZJL2_9GAST</name>
<keyword evidence="3" id="KW-1185">Reference proteome</keyword>
<evidence type="ECO:0000256" key="1">
    <source>
        <dbReference type="SAM" id="SignalP"/>
    </source>
</evidence>
<feature type="signal peptide" evidence="1">
    <location>
        <begin position="1"/>
        <end position="24"/>
    </location>
</feature>
<comment type="caution">
    <text evidence="2">The sequence shown here is derived from an EMBL/GenBank/DDBJ whole genome shotgun (WGS) entry which is preliminary data.</text>
</comment>
<sequence>MYNYFQRFLILLFVCTLSQIPVESLEEEYLVDVRLLWEESDAGDRWKRDVDSGLPDHLSFAVPVQETDMKLRMRRSRLIPTATSHSPLSTIYVENAAVYTDPDKRAALIVKRDYDQYSLIGKYNKSSFVTSIISAGGKHYDYDSLWVEYKGESNATTEMTLWYTYIAEGIKIRFETIDKSVLDITTVVNFLRILTFTNLKPLPVSNLCQVVPRHNPRLGPVEVARSNRQPCGSRPKQSTTHLVRGALSKLDYVSRGHLLISANLVNRLSQLSKLSFPSTKLDSLANLAHQLNSSTYRLFHHQLVGNETDDDFIEVLINSGTFSGSTGLENFTTWYQDPANNISNADHYMYFTGFDISSASGIAYLGTTCTVYGVSLVENGFTAGTAVIASHELGHSTSCTEPGNTGSTDVLPAPTGSALAGVTDINSMRCFSTFVKPWRSLKIEEKIPGQIPPFRVPTPNTAHHLESAPSLSPCFLSHQARAGPALAAESLTCLYREAIAITPAPALSAGELEGKGLKSHEQYDHIFCT</sequence>
<dbReference type="Gene3D" id="3.40.390.10">
    <property type="entry name" value="Collagenase (Catalytic Domain)"/>
    <property type="match status" value="1"/>
</dbReference>
<dbReference type="EMBL" id="BLXT01002557">
    <property type="protein sequence ID" value="GFN95839.1"/>
    <property type="molecule type" value="Genomic_DNA"/>
</dbReference>
<evidence type="ECO:0000313" key="3">
    <source>
        <dbReference type="Proteomes" id="UP000735302"/>
    </source>
</evidence>
<organism evidence="2 3">
    <name type="scientific">Plakobranchus ocellatus</name>
    <dbReference type="NCBI Taxonomy" id="259542"/>
    <lineage>
        <taxon>Eukaryota</taxon>
        <taxon>Metazoa</taxon>
        <taxon>Spiralia</taxon>
        <taxon>Lophotrochozoa</taxon>
        <taxon>Mollusca</taxon>
        <taxon>Gastropoda</taxon>
        <taxon>Heterobranchia</taxon>
        <taxon>Euthyneura</taxon>
        <taxon>Panpulmonata</taxon>
        <taxon>Sacoglossa</taxon>
        <taxon>Placobranchoidea</taxon>
        <taxon>Plakobranchidae</taxon>
        <taxon>Plakobranchus</taxon>
    </lineage>
</organism>
<dbReference type="AlphaFoldDB" id="A0AAV3ZJL2"/>
<reference evidence="2 3" key="1">
    <citation type="journal article" date="2021" name="Elife">
        <title>Chloroplast acquisition without the gene transfer in kleptoplastic sea slugs, Plakobranchus ocellatus.</title>
        <authorList>
            <person name="Maeda T."/>
            <person name="Takahashi S."/>
            <person name="Yoshida T."/>
            <person name="Shimamura S."/>
            <person name="Takaki Y."/>
            <person name="Nagai Y."/>
            <person name="Toyoda A."/>
            <person name="Suzuki Y."/>
            <person name="Arimoto A."/>
            <person name="Ishii H."/>
            <person name="Satoh N."/>
            <person name="Nishiyama T."/>
            <person name="Hasebe M."/>
            <person name="Maruyama T."/>
            <person name="Minagawa J."/>
            <person name="Obokata J."/>
            <person name="Shigenobu S."/>
        </authorList>
    </citation>
    <scope>NUCLEOTIDE SEQUENCE [LARGE SCALE GENOMIC DNA]</scope>
</reference>
<protein>
    <submittedName>
        <fullName evidence="2">A disintegrin and metalloproteinase with thrombospondin motifs 1</fullName>
    </submittedName>
</protein>
<feature type="chain" id="PRO_5043719136" evidence="1">
    <location>
        <begin position="25"/>
        <end position="529"/>
    </location>
</feature>
<keyword evidence="2" id="KW-0482">Metalloprotease</keyword>
<dbReference type="GO" id="GO:0008237">
    <property type="term" value="F:metallopeptidase activity"/>
    <property type="evidence" value="ECO:0007669"/>
    <property type="project" value="UniProtKB-KW"/>
</dbReference>
<dbReference type="InterPro" id="IPR024079">
    <property type="entry name" value="MetalloPept_cat_dom_sf"/>
</dbReference>
<keyword evidence="2" id="KW-0378">Hydrolase</keyword>
<keyword evidence="2" id="KW-0645">Protease</keyword>
<proteinExistence type="predicted"/>
<evidence type="ECO:0000313" key="2">
    <source>
        <dbReference type="EMBL" id="GFN95839.1"/>
    </source>
</evidence>
<accession>A0AAV3ZJL2</accession>
<dbReference type="SUPFAM" id="SSF55486">
    <property type="entry name" value="Metalloproteases ('zincins'), catalytic domain"/>
    <property type="match status" value="1"/>
</dbReference>
<dbReference type="Proteomes" id="UP000735302">
    <property type="component" value="Unassembled WGS sequence"/>
</dbReference>
<keyword evidence="1" id="KW-0732">Signal</keyword>